<dbReference type="Proteomes" id="UP000799764">
    <property type="component" value="Unassembled WGS sequence"/>
</dbReference>
<comment type="similarity">
    <text evidence="1">Belongs to the UPF0235 family.</text>
</comment>
<name>A0A9P4PHY2_9PLEO</name>
<comment type="caution">
    <text evidence="2">The sequence shown here is derived from an EMBL/GenBank/DDBJ whole genome shotgun (WGS) entry which is preliminary data.</text>
</comment>
<evidence type="ECO:0000313" key="2">
    <source>
        <dbReference type="EMBL" id="KAF2445375.1"/>
    </source>
</evidence>
<dbReference type="NCBIfam" id="TIGR00251">
    <property type="entry name" value="DUF167 family protein"/>
    <property type="match status" value="1"/>
</dbReference>
<dbReference type="InterPro" id="IPR003746">
    <property type="entry name" value="DUF167"/>
</dbReference>
<dbReference type="OrthoDB" id="244097at2759"/>
<sequence length="119" mass="12634">MLPPAIRFVATKGSKTPTGSIQLLCRVKPGVSANREGVSGISDNAVEVCVAARAKEGEANKAVRDVLAEALKVPKSDVDIVKGMKSRDKTVMVGNIRISGTPEEYIERVKAALQERAST</sequence>
<keyword evidence="3" id="KW-1185">Reference proteome</keyword>
<dbReference type="PANTHER" id="PTHR13420">
    <property type="entry name" value="UPF0235 PROTEIN C15ORF40"/>
    <property type="match status" value="1"/>
</dbReference>
<dbReference type="InterPro" id="IPR036591">
    <property type="entry name" value="YggU-like_sf"/>
</dbReference>
<dbReference type="AlphaFoldDB" id="A0A9P4PHY2"/>
<dbReference type="HAMAP" id="MF_00634">
    <property type="entry name" value="UPF0235"/>
    <property type="match status" value="1"/>
</dbReference>
<dbReference type="SMART" id="SM01152">
    <property type="entry name" value="DUF167"/>
    <property type="match status" value="1"/>
</dbReference>
<reference evidence="2" key="1">
    <citation type="journal article" date="2020" name="Stud. Mycol.">
        <title>101 Dothideomycetes genomes: a test case for predicting lifestyles and emergence of pathogens.</title>
        <authorList>
            <person name="Haridas S."/>
            <person name="Albert R."/>
            <person name="Binder M."/>
            <person name="Bloem J."/>
            <person name="Labutti K."/>
            <person name="Salamov A."/>
            <person name="Andreopoulos B."/>
            <person name="Baker S."/>
            <person name="Barry K."/>
            <person name="Bills G."/>
            <person name="Bluhm B."/>
            <person name="Cannon C."/>
            <person name="Castanera R."/>
            <person name="Culley D."/>
            <person name="Daum C."/>
            <person name="Ezra D."/>
            <person name="Gonzalez J."/>
            <person name="Henrissat B."/>
            <person name="Kuo A."/>
            <person name="Liang C."/>
            <person name="Lipzen A."/>
            <person name="Lutzoni F."/>
            <person name="Magnuson J."/>
            <person name="Mondo S."/>
            <person name="Nolan M."/>
            <person name="Ohm R."/>
            <person name="Pangilinan J."/>
            <person name="Park H.-J."/>
            <person name="Ramirez L."/>
            <person name="Alfaro M."/>
            <person name="Sun H."/>
            <person name="Tritt A."/>
            <person name="Yoshinaga Y."/>
            <person name="Zwiers L.-H."/>
            <person name="Turgeon B."/>
            <person name="Goodwin S."/>
            <person name="Spatafora J."/>
            <person name="Crous P."/>
            <person name="Grigoriev I."/>
        </authorList>
    </citation>
    <scope>NUCLEOTIDE SEQUENCE</scope>
    <source>
        <strain evidence="2">CBS 690.94</strain>
    </source>
</reference>
<evidence type="ECO:0000256" key="1">
    <source>
        <dbReference type="ARBA" id="ARBA00010364"/>
    </source>
</evidence>
<accession>A0A9P4PHY2</accession>
<dbReference type="GO" id="GO:0005737">
    <property type="term" value="C:cytoplasm"/>
    <property type="evidence" value="ECO:0007669"/>
    <property type="project" value="TreeGrafter"/>
</dbReference>
<dbReference type="EMBL" id="MU001499">
    <property type="protein sequence ID" value="KAF2445375.1"/>
    <property type="molecule type" value="Genomic_DNA"/>
</dbReference>
<dbReference type="SUPFAM" id="SSF69786">
    <property type="entry name" value="YggU-like"/>
    <property type="match status" value="1"/>
</dbReference>
<dbReference type="Gene3D" id="3.30.1200.10">
    <property type="entry name" value="YggU-like"/>
    <property type="match status" value="1"/>
</dbReference>
<evidence type="ECO:0000313" key="3">
    <source>
        <dbReference type="Proteomes" id="UP000799764"/>
    </source>
</evidence>
<proteinExistence type="inferred from homology"/>
<protein>
    <submittedName>
        <fullName evidence="2">DUF167-domain-containing protein</fullName>
    </submittedName>
</protein>
<organism evidence="2 3">
    <name type="scientific">Karstenula rhodostoma CBS 690.94</name>
    <dbReference type="NCBI Taxonomy" id="1392251"/>
    <lineage>
        <taxon>Eukaryota</taxon>
        <taxon>Fungi</taxon>
        <taxon>Dikarya</taxon>
        <taxon>Ascomycota</taxon>
        <taxon>Pezizomycotina</taxon>
        <taxon>Dothideomycetes</taxon>
        <taxon>Pleosporomycetidae</taxon>
        <taxon>Pleosporales</taxon>
        <taxon>Massarineae</taxon>
        <taxon>Didymosphaeriaceae</taxon>
        <taxon>Karstenula</taxon>
    </lineage>
</organism>
<gene>
    <name evidence="2" type="ORF">P171DRAFT_430809</name>
</gene>
<dbReference type="Pfam" id="PF02594">
    <property type="entry name" value="DUF167"/>
    <property type="match status" value="1"/>
</dbReference>
<dbReference type="PANTHER" id="PTHR13420:SF7">
    <property type="entry name" value="UPF0235 PROTEIN C15ORF40"/>
    <property type="match status" value="1"/>
</dbReference>